<dbReference type="EMBL" id="CAJVQA010090185">
    <property type="protein sequence ID" value="CAG8840447.1"/>
    <property type="molecule type" value="Genomic_DNA"/>
</dbReference>
<dbReference type="Proteomes" id="UP000789759">
    <property type="component" value="Unassembled WGS sequence"/>
</dbReference>
<gene>
    <name evidence="1" type="ORF">CPELLU_LOCUS22016</name>
</gene>
<dbReference type="OrthoDB" id="10486040at2759"/>
<evidence type="ECO:0000313" key="1">
    <source>
        <dbReference type="EMBL" id="CAG8840447.1"/>
    </source>
</evidence>
<dbReference type="AlphaFoldDB" id="A0A9N9KKG5"/>
<feature type="non-terminal residue" evidence="1">
    <location>
        <position position="1"/>
    </location>
</feature>
<name>A0A9N9KKG5_9GLOM</name>
<feature type="non-terminal residue" evidence="1">
    <location>
        <position position="53"/>
    </location>
</feature>
<keyword evidence="2" id="KW-1185">Reference proteome</keyword>
<protein>
    <submittedName>
        <fullName evidence="1">13162_t:CDS:1</fullName>
    </submittedName>
</protein>
<comment type="caution">
    <text evidence="1">The sequence shown here is derived from an EMBL/GenBank/DDBJ whole genome shotgun (WGS) entry which is preliminary data.</text>
</comment>
<reference evidence="1" key="1">
    <citation type="submission" date="2021-06" db="EMBL/GenBank/DDBJ databases">
        <authorList>
            <person name="Kallberg Y."/>
            <person name="Tangrot J."/>
            <person name="Rosling A."/>
        </authorList>
    </citation>
    <scope>NUCLEOTIDE SEQUENCE</scope>
    <source>
        <strain evidence="1">FL966</strain>
    </source>
</reference>
<organism evidence="1 2">
    <name type="scientific">Cetraspora pellucida</name>
    <dbReference type="NCBI Taxonomy" id="1433469"/>
    <lineage>
        <taxon>Eukaryota</taxon>
        <taxon>Fungi</taxon>
        <taxon>Fungi incertae sedis</taxon>
        <taxon>Mucoromycota</taxon>
        <taxon>Glomeromycotina</taxon>
        <taxon>Glomeromycetes</taxon>
        <taxon>Diversisporales</taxon>
        <taxon>Gigasporaceae</taxon>
        <taxon>Cetraspora</taxon>
    </lineage>
</organism>
<proteinExistence type="predicted"/>
<evidence type="ECO:0000313" key="2">
    <source>
        <dbReference type="Proteomes" id="UP000789759"/>
    </source>
</evidence>
<accession>A0A9N9KKG5</accession>
<sequence>ITLVLVLNNLTNTEPFQSLNSTDNNDSQTMQLFKHYKLILNDALKIIKEQENI</sequence>